<evidence type="ECO:0000313" key="4">
    <source>
        <dbReference type="EMBL" id="WEK38007.1"/>
    </source>
</evidence>
<dbReference type="PANTHER" id="PTHR30273:SF2">
    <property type="entry name" value="PROTEIN FECR"/>
    <property type="match status" value="1"/>
</dbReference>
<dbReference type="Pfam" id="PF16344">
    <property type="entry name" value="FecR_C"/>
    <property type="match status" value="1"/>
</dbReference>
<feature type="domain" description="FecR protein" evidence="2">
    <location>
        <begin position="192"/>
        <end position="285"/>
    </location>
</feature>
<dbReference type="PANTHER" id="PTHR30273">
    <property type="entry name" value="PERIPLASMIC SIGNAL SENSOR AND SIGMA FACTOR ACTIVATOR FECR-RELATED"/>
    <property type="match status" value="1"/>
</dbReference>
<name>A0AAJ5WWS0_9BACT</name>
<evidence type="ECO:0000259" key="3">
    <source>
        <dbReference type="Pfam" id="PF16344"/>
    </source>
</evidence>
<dbReference type="Pfam" id="PF04773">
    <property type="entry name" value="FecR"/>
    <property type="match status" value="1"/>
</dbReference>
<sequence length="405" mass="44794">MVDPRLEVLYQKWFNKTATPQEKAELLALLEAGASRAELDPLINRIWEDLQETGADLYSYSDKQQLADSILQEFPATPVLVQPAKRVWMVRLAWAAAAVVAVSGSLLLWGLTGRKPATPVQLVAAPASSPSEIQPGRNGAVLTLADGRQILLDSAGNGLIGQQQGAQITLKNDQLVYEGNAIPAGEMIYNIMVTPKGRQFQLLLPDGSRVWLNAASSIRYPVAFTGQERRVEVKGEAYFEIHPDKARPFVVATKQQEVQVLGTSFNVNAYEDEGTERTTLVEGRISVEPSPATDAAAPWQPVLLQQGQQARINGRQQPALTNNQAEAATAWKNGYFNVENMPFDQVMKQLERWYDIQVLYDKGIPNISFVGGLSRNLTLEALIRTLEVSEVHFKMEAGRRLVVYQ</sequence>
<dbReference type="InterPro" id="IPR012373">
    <property type="entry name" value="Ferrdict_sens_TM"/>
</dbReference>
<evidence type="ECO:0000256" key="1">
    <source>
        <dbReference type="SAM" id="Phobius"/>
    </source>
</evidence>
<keyword evidence="1" id="KW-0812">Transmembrane</keyword>
<accession>A0AAJ5WWS0</accession>
<dbReference type="AlphaFoldDB" id="A0AAJ5WWS0"/>
<organism evidence="4 5">
    <name type="scientific">Candidatus Pseudobacter hemicellulosilyticus</name>
    <dbReference type="NCBI Taxonomy" id="3121375"/>
    <lineage>
        <taxon>Bacteria</taxon>
        <taxon>Pseudomonadati</taxon>
        <taxon>Bacteroidota</taxon>
        <taxon>Chitinophagia</taxon>
        <taxon>Chitinophagales</taxon>
        <taxon>Chitinophagaceae</taxon>
        <taxon>Pseudobacter</taxon>
    </lineage>
</organism>
<reference evidence="4" key="1">
    <citation type="submission" date="2023-03" db="EMBL/GenBank/DDBJ databases">
        <title>Andean soil-derived lignocellulolytic bacterial consortium as a source of novel taxa and putative plastic-active enzymes.</title>
        <authorList>
            <person name="Diaz-Garcia L."/>
            <person name="Chuvochina M."/>
            <person name="Feuerriegel G."/>
            <person name="Bunk B."/>
            <person name="Sproer C."/>
            <person name="Streit W.R."/>
            <person name="Rodriguez L.M."/>
            <person name="Overmann J."/>
            <person name="Jimenez D.J."/>
        </authorList>
    </citation>
    <scope>NUCLEOTIDE SEQUENCE</scope>
    <source>
        <strain evidence="4">MAG 7</strain>
    </source>
</reference>
<dbReference type="EMBL" id="CP119311">
    <property type="protein sequence ID" value="WEK38007.1"/>
    <property type="molecule type" value="Genomic_DNA"/>
</dbReference>
<keyword evidence="1" id="KW-1133">Transmembrane helix</keyword>
<evidence type="ECO:0000313" key="5">
    <source>
        <dbReference type="Proteomes" id="UP001220610"/>
    </source>
</evidence>
<keyword evidence="1" id="KW-0472">Membrane</keyword>
<dbReference type="GO" id="GO:0016989">
    <property type="term" value="F:sigma factor antagonist activity"/>
    <property type="evidence" value="ECO:0007669"/>
    <property type="project" value="TreeGrafter"/>
</dbReference>
<feature type="domain" description="Protein FecR C-terminal" evidence="3">
    <location>
        <begin position="335"/>
        <end position="399"/>
    </location>
</feature>
<evidence type="ECO:0000259" key="2">
    <source>
        <dbReference type="Pfam" id="PF04773"/>
    </source>
</evidence>
<dbReference type="Gene3D" id="2.60.120.1440">
    <property type="match status" value="1"/>
</dbReference>
<dbReference type="InterPro" id="IPR032508">
    <property type="entry name" value="FecR_C"/>
</dbReference>
<gene>
    <name evidence="4" type="ORF">P0Y53_10895</name>
</gene>
<proteinExistence type="predicted"/>
<dbReference type="Proteomes" id="UP001220610">
    <property type="component" value="Chromosome"/>
</dbReference>
<dbReference type="Gene3D" id="3.55.50.30">
    <property type="match status" value="1"/>
</dbReference>
<feature type="transmembrane region" description="Helical" evidence="1">
    <location>
        <begin position="92"/>
        <end position="111"/>
    </location>
</feature>
<protein>
    <submittedName>
        <fullName evidence="4">FecR domain-containing protein</fullName>
    </submittedName>
</protein>
<dbReference type="InterPro" id="IPR006860">
    <property type="entry name" value="FecR"/>
</dbReference>